<evidence type="ECO:0000313" key="3">
    <source>
        <dbReference type="Proteomes" id="UP001209257"/>
    </source>
</evidence>
<name>A0ABT2VPU9_9ALTE</name>
<evidence type="ECO:0000313" key="2">
    <source>
        <dbReference type="EMBL" id="MCU7555099.1"/>
    </source>
</evidence>
<feature type="region of interest" description="Disordered" evidence="1">
    <location>
        <begin position="23"/>
        <end position="93"/>
    </location>
</feature>
<accession>A0ABT2VPU9</accession>
<evidence type="ECO:0000256" key="1">
    <source>
        <dbReference type="SAM" id="MobiDB-lite"/>
    </source>
</evidence>
<keyword evidence="3" id="KW-1185">Reference proteome</keyword>
<sequence length="157" mass="16760">MLSDYQRAVLQVMGIPVWEAQVLPQEKTSGDSTGQPETAQTRPAGSGRPVADGAARLAALRAQVTTSDDKVAKPAASPKSDTRTTRSLTAEESQHAAALLKDIQLAAESINSEHTPLEFEIGDAMAKSAGRITFPQSPVTLSAAQKRQLWQLLWQPG</sequence>
<dbReference type="EMBL" id="JAOTJC010000008">
    <property type="protein sequence ID" value="MCU7555099.1"/>
    <property type="molecule type" value="Genomic_DNA"/>
</dbReference>
<protein>
    <submittedName>
        <fullName evidence="2">Uncharacterized protein</fullName>
    </submittedName>
</protein>
<comment type="caution">
    <text evidence="2">The sequence shown here is derived from an EMBL/GenBank/DDBJ whole genome shotgun (WGS) entry which is preliminary data.</text>
</comment>
<organism evidence="2 3">
    <name type="scientific">Alteromonas salexigens</name>
    <dbReference type="NCBI Taxonomy" id="2982530"/>
    <lineage>
        <taxon>Bacteria</taxon>
        <taxon>Pseudomonadati</taxon>
        <taxon>Pseudomonadota</taxon>
        <taxon>Gammaproteobacteria</taxon>
        <taxon>Alteromonadales</taxon>
        <taxon>Alteromonadaceae</taxon>
        <taxon>Alteromonas/Salinimonas group</taxon>
        <taxon>Alteromonas</taxon>
    </lineage>
</organism>
<feature type="compositionally biased region" description="Polar residues" evidence="1">
    <location>
        <begin position="26"/>
        <end position="43"/>
    </location>
</feature>
<dbReference type="Proteomes" id="UP001209257">
    <property type="component" value="Unassembled WGS sequence"/>
</dbReference>
<reference evidence="3" key="1">
    <citation type="submission" date="2023-07" db="EMBL/GenBank/DDBJ databases">
        <title>Study on multiphase classification of strain Alteromonas salexigens isolated from the Yellow Sea.</title>
        <authorList>
            <person name="Sun L."/>
        </authorList>
    </citation>
    <scope>NUCLEOTIDE SEQUENCE [LARGE SCALE GENOMIC DNA]</scope>
    <source>
        <strain evidence="3">ASW11-19</strain>
    </source>
</reference>
<gene>
    <name evidence="2" type="ORF">OCL06_10870</name>
</gene>
<proteinExistence type="predicted"/>
<dbReference type="RefSeq" id="WP_262994427.1">
    <property type="nucleotide sequence ID" value="NZ_JAOTJC010000008.1"/>
</dbReference>